<feature type="compositionally biased region" description="Basic residues" evidence="1">
    <location>
        <begin position="1"/>
        <end position="10"/>
    </location>
</feature>
<dbReference type="OrthoDB" id="2365803at2"/>
<dbReference type="AlphaFoldDB" id="A0A559JKA1"/>
<feature type="region of interest" description="Disordered" evidence="1">
    <location>
        <begin position="1"/>
        <end position="21"/>
    </location>
</feature>
<name>A0A559JKA1_9BACL</name>
<dbReference type="EMBL" id="VNJI01000077">
    <property type="protein sequence ID" value="TVY00285.1"/>
    <property type="molecule type" value="Genomic_DNA"/>
</dbReference>
<keyword evidence="3" id="KW-1185">Reference proteome</keyword>
<proteinExistence type="predicted"/>
<evidence type="ECO:0000256" key="1">
    <source>
        <dbReference type="SAM" id="MobiDB-lite"/>
    </source>
</evidence>
<evidence type="ECO:0000313" key="2">
    <source>
        <dbReference type="EMBL" id="TVY00285.1"/>
    </source>
</evidence>
<gene>
    <name evidence="2" type="ORF">FPZ49_33410</name>
</gene>
<organism evidence="2 3">
    <name type="scientific">Paenibacillus cremeus</name>
    <dbReference type="NCBI Taxonomy" id="2163881"/>
    <lineage>
        <taxon>Bacteria</taxon>
        <taxon>Bacillati</taxon>
        <taxon>Bacillota</taxon>
        <taxon>Bacilli</taxon>
        <taxon>Bacillales</taxon>
        <taxon>Paenibacillaceae</taxon>
        <taxon>Paenibacillus</taxon>
    </lineage>
</organism>
<accession>A0A559JKA1</accession>
<reference evidence="2 3" key="1">
    <citation type="submission" date="2019-07" db="EMBL/GenBank/DDBJ databases">
        <authorList>
            <person name="Kim J."/>
        </authorList>
    </citation>
    <scope>NUCLEOTIDE SEQUENCE [LARGE SCALE GENOMIC DNA]</scope>
    <source>
        <strain evidence="2 3">JC52</strain>
    </source>
</reference>
<protein>
    <submittedName>
        <fullName evidence="2">Uncharacterized protein</fullName>
    </submittedName>
</protein>
<dbReference type="RefSeq" id="WP_144854750.1">
    <property type="nucleotide sequence ID" value="NZ_VNJI01000077.1"/>
</dbReference>
<evidence type="ECO:0000313" key="3">
    <source>
        <dbReference type="Proteomes" id="UP000317036"/>
    </source>
</evidence>
<dbReference type="Proteomes" id="UP000317036">
    <property type="component" value="Unassembled WGS sequence"/>
</dbReference>
<feature type="region of interest" description="Disordered" evidence="1">
    <location>
        <begin position="43"/>
        <end position="72"/>
    </location>
</feature>
<comment type="caution">
    <text evidence="2">The sequence shown here is derived from an EMBL/GenBank/DDBJ whole genome shotgun (WGS) entry which is preliminary data.</text>
</comment>
<sequence length="72" mass="8462">MARSQAKKQRMKLERQGQLNPELLRGDWNGVIPVERTTPTLQEKARRMEQKHKKKWNRMEGLPSDAYKSVAT</sequence>